<sequence length="100" mass="10906">MEVGLVQNLCGKPGHVVSSCYKRFDQAFQGLSMQNMQPSGSQQGNSQGFLAHMSQYNTAYNNDGYNAGHNAVHKAGYNTGSYPNQMQMQGYNTNFSNAGK</sequence>
<reference evidence="1 2" key="1">
    <citation type="journal article" date="2022" name="Plant J.">
        <title>Strategies of tolerance reflected in two North American maple genomes.</title>
        <authorList>
            <person name="McEvoy S.L."/>
            <person name="Sezen U.U."/>
            <person name="Trouern-Trend A."/>
            <person name="McMahon S.M."/>
            <person name="Schaberg P.G."/>
            <person name="Yang J."/>
            <person name="Wegrzyn J.L."/>
            <person name="Swenson N.G."/>
        </authorList>
    </citation>
    <scope>NUCLEOTIDE SEQUENCE [LARGE SCALE GENOMIC DNA]</scope>
    <source>
        <strain evidence="1">91603</strain>
    </source>
</reference>
<accession>A0AAD5JFQ7</accession>
<dbReference type="AlphaFoldDB" id="A0AAD5JFQ7"/>
<protein>
    <submittedName>
        <fullName evidence="1">Uncharacterized protein</fullName>
    </submittedName>
</protein>
<name>A0AAD5JFQ7_ACENE</name>
<keyword evidence="2" id="KW-1185">Reference proteome</keyword>
<comment type="caution">
    <text evidence="1">The sequence shown here is derived from an EMBL/GenBank/DDBJ whole genome shotgun (WGS) entry which is preliminary data.</text>
</comment>
<dbReference type="Proteomes" id="UP001064489">
    <property type="component" value="Chromosome 13"/>
</dbReference>
<organism evidence="1 2">
    <name type="scientific">Acer negundo</name>
    <name type="common">Box elder</name>
    <dbReference type="NCBI Taxonomy" id="4023"/>
    <lineage>
        <taxon>Eukaryota</taxon>
        <taxon>Viridiplantae</taxon>
        <taxon>Streptophyta</taxon>
        <taxon>Embryophyta</taxon>
        <taxon>Tracheophyta</taxon>
        <taxon>Spermatophyta</taxon>
        <taxon>Magnoliopsida</taxon>
        <taxon>eudicotyledons</taxon>
        <taxon>Gunneridae</taxon>
        <taxon>Pentapetalae</taxon>
        <taxon>rosids</taxon>
        <taxon>malvids</taxon>
        <taxon>Sapindales</taxon>
        <taxon>Sapindaceae</taxon>
        <taxon>Hippocastanoideae</taxon>
        <taxon>Acereae</taxon>
        <taxon>Acer</taxon>
    </lineage>
</organism>
<gene>
    <name evidence="1" type="ORF">LWI28_019156</name>
</gene>
<evidence type="ECO:0000313" key="2">
    <source>
        <dbReference type="Proteomes" id="UP001064489"/>
    </source>
</evidence>
<evidence type="ECO:0000313" key="1">
    <source>
        <dbReference type="EMBL" id="KAI9198616.1"/>
    </source>
</evidence>
<proteinExistence type="predicted"/>
<dbReference type="EMBL" id="JAJSOW010000002">
    <property type="protein sequence ID" value="KAI9198616.1"/>
    <property type="molecule type" value="Genomic_DNA"/>
</dbReference>